<dbReference type="AlphaFoldDB" id="K7GE69"/>
<dbReference type="PANTHER" id="PTHR45913">
    <property type="entry name" value="EPM2A-INTERACTING PROTEIN 1"/>
    <property type="match status" value="1"/>
</dbReference>
<dbReference type="HOGENOM" id="CLU_021316_0_1_1"/>
<accession>K7GE69</accession>
<keyword evidence="2" id="KW-1185">Reference proteome</keyword>
<organism evidence="1 2">
    <name type="scientific">Pelodiscus sinensis</name>
    <name type="common">Chinese softshell turtle</name>
    <name type="synonym">Trionyx sinensis</name>
    <dbReference type="NCBI Taxonomy" id="13735"/>
    <lineage>
        <taxon>Eukaryota</taxon>
        <taxon>Metazoa</taxon>
        <taxon>Chordata</taxon>
        <taxon>Craniata</taxon>
        <taxon>Vertebrata</taxon>
        <taxon>Euteleostomi</taxon>
        <taxon>Archelosauria</taxon>
        <taxon>Testudinata</taxon>
        <taxon>Testudines</taxon>
        <taxon>Cryptodira</taxon>
        <taxon>Trionychia</taxon>
        <taxon>Trionychidae</taxon>
        <taxon>Pelodiscus</taxon>
    </lineage>
</organism>
<reference evidence="2" key="1">
    <citation type="submission" date="2011-10" db="EMBL/GenBank/DDBJ databases">
        <authorList>
            <consortium name="Soft-shell Turtle Genome Consortium"/>
        </authorList>
    </citation>
    <scope>NUCLEOTIDE SEQUENCE [LARGE SCALE GENOMIC DNA]</scope>
    <source>
        <strain evidence="2">Daiwa-1</strain>
    </source>
</reference>
<proteinExistence type="predicted"/>
<dbReference type="OMA" id="FKGRIMW"/>
<protein>
    <submittedName>
        <fullName evidence="1">Uncharacterized protein</fullName>
    </submittedName>
</protein>
<reference evidence="2" key="2">
    <citation type="journal article" date="2013" name="Nat. Genet.">
        <title>The draft genomes of soft-shell turtle and green sea turtle yield insights into the development and evolution of the turtle-specific body plan.</title>
        <authorList>
            <person name="Wang Z."/>
            <person name="Pascual-Anaya J."/>
            <person name="Zadissa A."/>
            <person name="Li W."/>
            <person name="Niimura Y."/>
            <person name="Huang Z."/>
            <person name="Li C."/>
            <person name="White S."/>
            <person name="Xiong Z."/>
            <person name="Fang D."/>
            <person name="Wang B."/>
            <person name="Ming Y."/>
            <person name="Chen Y."/>
            <person name="Zheng Y."/>
            <person name="Kuraku S."/>
            <person name="Pignatelli M."/>
            <person name="Herrero J."/>
            <person name="Beal K."/>
            <person name="Nozawa M."/>
            <person name="Li Q."/>
            <person name="Wang J."/>
            <person name="Zhang H."/>
            <person name="Yu L."/>
            <person name="Shigenobu S."/>
            <person name="Wang J."/>
            <person name="Liu J."/>
            <person name="Flicek P."/>
            <person name="Searle S."/>
            <person name="Wang J."/>
            <person name="Kuratani S."/>
            <person name="Yin Y."/>
            <person name="Aken B."/>
            <person name="Zhang G."/>
            <person name="Irie N."/>
        </authorList>
    </citation>
    <scope>NUCLEOTIDE SEQUENCE [LARGE SCALE GENOMIC DNA]</scope>
    <source>
        <strain evidence="2">Daiwa-1</strain>
    </source>
</reference>
<dbReference type="EMBL" id="AGCU01197670">
    <property type="status" value="NOT_ANNOTATED_CDS"/>
    <property type="molecule type" value="Genomic_DNA"/>
</dbReference>
<dbReference type="PANTHER" id="PTHR45913:SF9">
    <property type="entry name" value="GENERAL TRANSCRIPTION FACTOR II-I REPEAT DOMAIN-CONTAINING PROTEIN 2-LIKE-RELATED"/>
    <property type="match status" value="1"/>
</dbReference>
<dbReference type="InterPro" id="IPR012337">
    <property type="entry name" value="RNaseH-like_sf"/>
</dbReference>
<dbReference type="eggNOG" id="ENOG502QS6T">
    <property type="taxonomic scope" value="Eukaryota"/>
</dbReference>
<sequence>RARPIRARESNENATRASYEVATLIAKNCKSFAEGDFIKECVMKMVENICPEKKQEFANICLARNTVARRIEEISSDIKRQLTSKGVDFDFFSIACDESTDLSDTAQLLIFMRGVDDEMNVTEELLDLQSLTDQTSSAIDDMKLPWNKVTGIITDGAPAMVGERSGLSTLICNKVIEEGGKAIKLHCIIHQQVLCAKHLKYDHVMKPVLKTINFIRSKALCHHQFKQFLLDIQAEYEDVLYHNDVRWLNRGSAPQRFYSLKGNRRILGNKGQPMRELSDPIWLADLGFLVDITKHLNVLNTSLQGKDAAVNQLYSHLKTFGTKLQLFIRQLS</sequence>
<dbReference type="GeneTree" id="ENSGT00950000182812"/>
<name>K7GE69_PELSI</name>
<dbReference type="SUPFAM" id="SSF53098">
    <property type="entry name" value="Ribonuclease H-like"/>
    <property type="match status" value="1"/>
</dbReference>
<dbReference type="Proteomes" id="UP000007267">
    <property type="component" value="Unassembled WGS sequence"/>
</dbReference>
<evidence type="ECO:0000313" key="2">
    <source>
        <dbReference type="Proteomes" id="UP000007267"/>
    </source>
</evidence>
<dbReference type="Ensembl" id="ENSPSIT00000018666.1">
    <property type="protein sequence ID" value="ENSPSIP00000018580.1"/>
    <property type="gene ID" value="ENSPSIG00000016518.1"/>
</dbReference>
<evidence type="ECO:0000313" key="1">
    <source>
        <dbReference type="Ensembl" id="ENSPSIP00000018580.1"/>
    </source>
</evidence>
<reference evidence="1" key="3">
    <citation type="submission" date="2025-08" db="UniProtKB">
        <authorList>
            <consortium name="Ensembl"/>
        </authorList>
    </citation>
    <scope>IDENTIFICATION</scope>
</reference>
<reference evidence="1" key="4">
    <citation type="submission" date="2025-09" db="UniProtKB">
        <authorList>
            <consortium name="Ensembl"/>
        </authorList>
    </citation>
    <scope>IDENTIFICATION</scope>
</reference>